<comment type="subcellular location">
    <subcellularLocation>
        <location evidence="1 7">Periplasm</location>
    </subcellularLocation>
</comment>
<dbReference type="AlphaFoldDB" id="A0A5J6WXN1"/>
<evidence type="ECO:0000256" key="7">
    <source>
        <dbReference type="RuleBase" id="RU362063"/>
    </source>
</evidence>
<dbReference type="GO" id="GO:0044780">
    <property type="term" value="P:bacterial-type flagellum assembly"/>
    <property type="evidence" value="ECO:0007669"/>
    <property type="project" value="InterPro"/>
</dbReference>
<dbReference type="Pfam" id="PF13144">
    <property type="entry name" value="ChapFlgA"/>
    <property type="match status" value="1"/>
</dbReference>
<dbReference type="NCBIfam" id="TIGR03170">
    <property type="entry name" value="flgA_cterm"/>
    <property type="match status" value="1"/>
</dbReference>
<gene>
    <name evidence="9" type="primary">flgA</name>
    <name evidence="9" type="ORF">FE240_15040</name>
</gene>
<comment type="similarity">
    <text evidence="2 7">Belongs to the FlgA family.</text>
</comment>
<dbReference type="GO" id="GO:0042597">
    <property type="term" value="C:periplasmic space"/>
    <property type="evidence" value="ECO:0007669"/>
    <property type="project" value="UniProtKB-SubCell"/>
</dbReference>
<dbReference type="KEGG" id="asim:FE240_15040"/>
<dbReference type="RefSeq" id="WP_193002071.1">
    <property type="nucleotide sequence ID" value="NZ_CP040449.1"/>
</dbReference>
<comment type="function">
    <text evidence="6 7">Involved in the assembly process of the P-ring formation. It may associate with FlgF on the rod constituting a structure essential for the P-ring assembly or may act as a modulator protein for the P-ring assembly.</text>
</comment>
<organism evidence="9 10">
    <name type="scientific">Aeromonas simiae</name>
    <dbReference type="NCBI Taxonomy" id="218936"/>
    <lineage>
        <taxon>Bacteria</taxon>
        <taxon>Pseudomonadati</taxon>
        <taxon>Pseudomonadota</taxon>
        <taxon>Gammaproteobacteria</taxon>
        <taxon>Aeromonadales</taxon>
        <taxon>Aeromonadaceae</taxon>
        <taxon>Aeromonas</taxon>
    </lineage>
</organism>
<dbReference type="InterPro" id="IPR039246">
    <property type="entry name" value="Flagellar_FlgA"/>
</dbReference>
<keyword evidence="4 7" id="KW-0732">Signal</keyword>
<feature type="domain" description="SAF" evidence="8">
    <location>
        <begin position="106"/>
        <end position="168"/>
    </location>
</feature>
<dbReference type="PANTHER" id="PTHR36307:SF1">
    <property type="entry name" value="FLAGELLA BASAL BODY P-RING FORMATION PROTEIN FLGA"/>
    <property type="match status" value="1"/>
</dbReference>
<dbReference type="InterPro" id="IPR013974">
    <property type="entry name" value="SAF"/>
</dbReference>
<dbReference type="Gene3D" id="3.90.1210.10">
    <property type="entry name" value="Antifreeze-like/N-acetylneuraminic acid synthase C-terminal domain"/>
    <property type="match status" value="1"/>
</dbReference>
<accession>A0A5J6WXN1</accession>
<feature type="chain" id="PRO_5023978676" description="Flagella basal body P-ring formation protein FlgA" evidence="7">
    <location>
        <begin position="21"/>
        <end position="231"/>
    </location>
</feature>
<reference evidence="9 10" key="1">
    <citation type="submission" date="2019-05" db="EMBL/GenBank/DDBJ databases">
        <title>OXA-830, a novel chromosomally encoded expanded-spectrum class D beta-lactamase in Aeromonas simiae.</title>
        <authorList>
            <person name="Zhou W."/>
            <person name="Chen Q."/>
        </authorList>
    </citation>
    <scope>NUCLEOTIDE SEQUENCE [LARGE SCALE GENOMIC DNA]</scope>
    <source>
        <strain evidence="9 10">A6</strain>
    </source>
</reference>
<dbReference type="EMBL" id="CP040449">
    <property type="protein sequence ID" value="QFI55886.1"/>
    <property type="molecule type" value="Genomic_DNA"/>
</dbReference>
<protein>
    <recommendedName>
        <fullName evidence="3 7">Flagella basal body P-ring formation protein FlgA</fullName>
    </recommendedName>
</protein>
<dbReference type="CDD" id="cd11614">
    <property type="entry name" value="SAF_CpaB_FlgA_like"/>
    <property type="match status" value="1"/>
</dbReference>
<feature type="signal peptide" evidence="7">
    <location>
        <begin position="1"/>
        <end position="20"/>
    </location>
</feature>
<evidence type="ECO:0000313" key="10">
    <source>
        <dbReference type="Proteomes" id="UP000594034"/>
    </source>
</evidence>
<dbReference type="SMART" id="SM00858">
    <property type="entry name" value="SAF"/>
    <property type="match status" value="1"/>
</dbReference>
<keyword evidence="9" id="KW-0966">Cell projection</keyword>
<dbReference type="Proteomes" id="UP000594034">
    <property type="component" value="Chromosome"/>
</dbReference>
<dbReference type="Gene3D" id="2.30.30.760">
    <property type="match status" value="1"/>
</dbReference>
<evidence type="ECO:0000256" key="5">
    <source>
        <dbReference type="ARBA" id="ARBA00022764"/>
    </source>
</evidence>
<keyword evidence="9" id="KW-0969">Cilium</keyword>
<evidence type="ECO:0000313" key="9">
    <source>
        <dbReference type="EMBL" id="QFI55886.1"/>
    </source>
</evidence>
<evidence type="ECO:0000256" key="6">
    <source>
        <dbReference type="ARBA" id="ARBA00025643"/>
    </source>
</evidence>
<evidence type="ECO:0000256" key="3">
    <source>
        <dbReference type="ARBA" id="ARBA00014754"/>
    </source>
</evidence>
<evidence type="ECO:0000259" key="8">
    <source>
        <dbReference type="SMART" id="SM00858"/>
    </source>
</evidence>
<evidence type="ECO:0000256" key="4">
    <source>
        <dbReference type="ARBA" id="ARBA00022729"/>
    </source>
</evidence>
<proteinExistence type="inferred from homology"/>
<keyword evidence="10" id="KW-1185">Reference proteome</keyword>
<sequence>MRKSLPWLLAQLLLCPPTHATLQQQLEEDARQTLEHYAANQGWQDVEAEYRVWLAPAGTGLPPCQQPPELIAGGQHREPFGRRPYLIRCPQPAWELRGRVDVSVWLTVWSAARNIERGHQIGAADVMGKQVEVSRIHRSIIPHSRDLLGATTTRRMRAGQLIGEHDLQVKLVVNKGDEVLIRAGTGGLSASMRGEALQGGQRGDAIRVRNLSSGKEIQAWISGPGEVETRF</sequence>
<name>A0A5J6WXN1_9GAMM</name>
<evidence type="ECO:0000256" key="1">
    <source>
        <dbReference type="ARBA" id="ARBA00004418"/>
    </source>
</evidence>
<keyword evidence="7" id="KW-1005">Bacterial flagellum biogenesis</keyword>
<keyword evidence="5 7" id="KW-0574">Periplasm</keyword>
<dbReference type="PANTHER" id="PTHR36307">
    <property type="entry name" value="FLAGELLA BASAL BODY P-RING FORMATION PROTEIN FLGA"/>
    <property type="match status" value="1"/>
</dbReference>
<keyword evidence="9" id="KW-0282">Flagellum</keyword>
<dbReference type="InterPro" id="IPR017585">
    <property type="entry name" value="SAF_FlgA"/>
</dbReference>
<evidence type="ECO:0000256" key="2">
    <source>
        <dbReference type="ARBA" id="ARBA00010474"/>
    </source>
</evidence>